<gene>
    <name evidence="1" type="ORF">K7J14_06875</name>
    <name evidence="2" type="ORF">K7J14_07200</name>
</gene>
<proteinExistence type="predicted"/>
<dbReference type="RefSeq" id="WP_230754654.1">
    <property type="nucleotide sequence ID" value="NZ_JAINWA010000001.1"/>
</dbReference>
<protein>
    <submittedName>
        <fullName evidence="2">Uncharacterized protein</fullName>
    </submittedName>
</protein>
<dbReference type="AlphaFoldDB" id="A0AAE3JJQ5"/>
<comment type="caution">
    <text evidence="2">The sequence shown here is derived from an EMBL/GenBank/DDBJ whole genome shotgun (WGS) entry which is preliminary data.</text>
</comment>
<dbReference type="Proteomes" id="UP001198163">
    <property type="component" value="Unassembled WGS sequence"/>
</dbReference>
<reference evidence="2" key="1">
    <citation type="submission" date="2021-08" db="EMBL/GenBank/DDBJ databases">
        <title>Comparative analyses of Brucepasteria parasyntrophica and Teretinema zuelzerae.</title>
        <authorList>
            <person name="Song Y."/>
            <person name="Brune A."/>
        </authorList>
    </citation>
    <scope>NUCLEOTIDE SEQUENCE</scope>
    <source>
        <strain evidence="2">DSM 1903</strain>
    </source>
</reference>
<name>A0AAE3JJQ5_9SPIR</name>
<sequence length="117" mass="13710">MKNTVLGFSQEKLLEYKLNISEIHILQWFVDCIVGQKLIQTPLTNNTPYYLVRYQYVIDSLPLLGIHNPRVIARHFNALCKCGLLDKKIEKNKEGTSIYFSYSRKKIVELLYSDLKE</sequence>
<dbReference type="EMBL" id="JAINWA010000002">
    <property type="protein sequence ID" value="MCD1654490.1"/>
    <property type="molecule type" value="Genomic_DNA"/>
</dbReference>
<organism evidence="2 3">
    <name type="scientific">Teretinema zuelzerae</name>
    <dbReference type="NCBI Taxonomy" id="156"/>
    <lineage>
        <taxon>Bacteria</taxon>
        <taxon>Pseudomonadati</taxon>
        <taxon>Spirochaetota</taxon>
        <taxon>Spirochaetia</taxon>
        <taxon>Spirochaetales</taxon>
        <taxon>Treponemataceae</taxon>
        <taxon>Teretinema</taxon>
    </lineage>
</organism>
<evidence type="ECO:0000313" key="1">
    <source>
        <dbReference type="EMBL" id="MCD1654426.1"/>
    </source>
</evidence>
<keyword evidence="3" id="KW-1185">Reference proteome</keyword>
<evidence type="ECO:0000313" key="2">
    <source>
        <dbReference type="EMBL" id="MCD1654490.1"/>
    </source>
</evidence>
<accession>A0AAE3JJQ5</accession>
<dbReference type="EMBL" id="JAINWA010000001">
    <property type="protein sequence ID" value="MCD1654426.1"/>
    <property type="molecule type" value="Genomic_DNA"/>
</dbReference>
<evidence type="ECO:0000313" key="3">
    <source>
        <dbReference type="Proteomes" id="UP001198163"/>
    </source>
</evidence>